<reference evidence="2 3" key="1">
    <citation type="submission" date="2019-10" db="EMBL/GenBank/DDBJ databases">
        <authorList>
            <person name="Palmer J.M."/>
        </authorList>
    </citation>
    <scope>NUCLEOTIDE SEQUENCE [LARGE SCALE GENOMIC DNA]</scope>
    <source>
        <strain evidence="2 3">TWF730</strain>
    </source>
</reference>
<feature type="compositionally biased region" description="Acidic residues" evidence="1">
    <location>
        <begin position="104"/>
        <end position="114"/>
    </location>
</feature>
<sequence>MGYTHYWKGHLPSSSSSDTSTLTTDISKLLTTTTIKISGPSGTGQPKITDTQIAFNGSAEDGEDEGHEPFILDIGEDISFAFCKTARKGYDAVVGAVLLSNNNNDDDDDDDDDGGKDGKKERKRFEVFSDGSWEEWGDARELYLKTFECEAEMPEGMTPSWR</sequence>
<dbReference type="Proteomes" id="UP001373714">
    <property type="component" value="Unassembled WGS sequence"/>
</dbReference>
<evidence type="ECO:0000256" key="1">
    <source>
        <dbReference type="SAM" id="MobiDB-lite"/>
    </source>
</evidence>
<dbReference type="EMBL" id="JAVHNS010000001">
    <property type="protein sequence ID" value="KAK6363709.1"/>
    <property type="molecule type" value="Genomic_DNA"/>
</dbReference>
<feature type="region of interest" description="Disordered" evidence="1">
    <location>
        <begin position="100"/>
        <end position="123"/>
    </location>
</feature>
<evidence type="ECO:0000313" key="3">
    <source>
        <dbReference type="Proteomes" id="UP001373714"/>
    </source>
</evidence>
<keyword evidence="3" id="KW-1185">Reference proteome</keyword>
<feature type="region of interest" description="Disordered" evidence="1">
    <location>
        <begin position="1"/>
        <end position="21"/>
    </location>
</feature>
<comment type="caution">
    <text evidence="2">The sequence shown here is derived from an EMBL/GenBank/DDBJ whole genome shotgun (WGS) entry which is preliminary data.</text>
</comment>
<accession>A0AAV9VNQ5</accession>
<name>A0AAV9VNQ5_9PEZI</name>
<organism evidence="2 3">
    <name type="scientific">Orbilia blumenaviensis</name>
    <dbReference type="NCBI Taxonomy" id="1796055"/>
    <lineage>
        <taxon>Eukaryota</taxon>
        <taxon>Fungi</taxon>
        <taxon>Dikarya</taxon>
        <taxon>Ascomycota</taxon>
        <taxon>Pezizomycotina</taxon>
        <taxon>Orbiliomycetes</taxon>
        <taxon>Orbiliales</taxon>
        <taxon>Orbiliaceae</taxon>
        <taxon>Orbilia</taxon>
    </lineage>
</organism>
<dbReference type="AlphaFoldDB" id="A0AAV9VNQ5"/>
<proteinExistence type="predicted"/>
<gene>
    <name evidence="2" type="ORF">TWF730_001129</name>
</gene>
<protein>
    <submittedName>
        <fullName evidence="2">Uncharacterized protein</fullName>
    </submittedName>
</protein>
<evidence type="ECO:0000313" key="2">
    <source>
        <dbReference type="EMBL" id="KAK6363709.1"/>
    </source>
</evidence>